<keyword evidence="2" id="KW-1185">Reference proteome</keyword>
<dbReference type="Proteomes" id="UP000299102">
    <property type="component" value="Unassembled WGS sequence"/>
</dbReference>
<organism evidence="1 2">
    <name type="scientific">Eumeta variegata</name>
    <name type="common">Bagworm moth</name>
    <name type="synonym">Eumeta japonica</name>
    <dbReference type="NCBI Taxonomy" id="151549"/>
    <lineage>
        <taxon>Eukaryota</taxon>
        <taxon>Metazoa</taxon>
        <taxon>Ecdysozoa</taxon>
        <taxon>Arthropoda</taxon>
        <taxon>Hexapoda</taxon>
        <taxon>Insecta</taxon>
        <taxon>Pterygota</taxon>
        <taxon>Neoptera</taxon>
        <taxon>Endopterygota</taxon>
        <taxon>Lepidoptera</taxon>
        <taxon>Glossata</taxon>
        <taxon>Ditrysia</taxon>
        <taxon>Tineoidea</taxon>
        <taxon>Psychidae</taxon>
        <taxon>Oiketicinae</taxon>
        <taxon>Eumeta</taxon>
    </lineage>
</organism>
<proteinExistence type="predicted"/>
<evidence type="ECO:0000313" key="1">
    <source>
        <dbReference type="EMBL" id="GBP40054.1"/>
    </source>
</evidence>
<protein>
    <submittedName>
        <fullName evidence="1">Uncharacterized protein</fullName>
    </submittedName>
</protein>
<name>A0A4C1VQB2_EUMVA</name>
<comment type="caution">
    <text evidence="1">The sequence shown here is derived from an EMBL/GenBank/DDBJ whole genome shotgun (WGS) entry which is preliminary data.</text>
</comment>
<gene>
    <name evidence="1" type="ORF">EVAR_19183_1</name>
</gene>
<sequence length="130" mass="14723">MSVKLALEKQPCLSIISAYVTQTDAAVCEEAFWDDLHVLQNILQEETVHHGRDLNGHVATNTYEERCHARRKHLGYYRDCKVIPGEPLTIQHSAKVTTRSYDEACPRTEYGAALAWKTTLQLADDGLKRP</sequence>
<accession>A0A4C1VQB2</accession>
<dbReference type="EMBL" id="BGZK01000375">
    <property type="protein sequence ID" value="GBP40054.1"/>
    <property type="molecule type" value="Genomic_DNA"/>
</dbReference>
<evidence type="ECO:0000313" key="2">
    <source>
        <dbReference type="Proteomes" id="UP000299102"/>
    </source>
</evidence>
<dbReference type="AlphaFoldDB" id="A0A4C1VQB2"/>
<reference evidence="1 2" key="1">
    <citation type="journal article" date="2019" name="Commun. Biol.">
        <title>The bagworm genome reveals a unique fibroin gene that provides high tensile strength.</title>
        <authorList>
            <person name="Kono N."/>
            <person name="Nakamura H."/>
            <person name="Ohtoshi R."/>
            <person name="Tomita M."/>
            <person name="Numata K."/>
            <person name="Arakawa K."/>
        </authorList>
    </citation>
    <scope>NUCLEOTIDE SEQUENCE [LARGE SCALE GENOMIC DNA]</scope>
</reference>
<dbReference type="OrthoDB" id="418748at2759"/>